<evidence type="ECO:0000256" key="2">
    <source>
        <dbReference type="SAM" id="SignalP"/>
    </source>
</evidence>
<evidence type="ECO:0000313" key="4">
    <source>
        <dbReference type="Proteomes" id="UP000230066"/>
    </source>
</evidence>
<evidence type="ECO:0000313" key="3">
    <source>
        <dbReference type="EMBL" id="THD27447.1"/>
    </source>
</evidence>
<sequence length="307" mass="33789">MIWLFLGLFLILHDGSDADDNFFSSDGRQDTKEKEEEDETSLPASDSKLGHEFDPGDNDCSANMVENGVYVCENCFTAGNEPEKVCYIFIEANSGGKINLEFNVTEIITTGGHRPRIALYDGFGGANILRTSVYEAGVYTFEPSGASAFILLSASTVTPPRFSFFMKFSTVGQEIMKTAGCGGVVRDHSIVHSPGYQVNVTKGHNCMWVYSTPEGTSAYFSLLQAQMMDKGVIHGSLRIFDGLTTADRLIAQVYQGYDDVYEAKSGKMLLHYEIVESGKLSGFLGWLKPEPDQKAGESRITEDFLVF</sequence>
<proteinExistence type="predicted"/>
<dbReference type="AlphaFoldDB" id="A0A4E0RYM0"/>
<organism evidence="3 4">
    <name type="scientific">Fasciola hepatica</name>
    <name type="common">Liver fluke</name>
    <dbReference type="NCBI Taxonomy" id="6192"/>
    <lineage>
        <taxon>Eukaryota</taxon>
        <taxon>Metazoa</taxon>
        <taxon>Spiralia</taxon>
        <taxon>Lophotrochozoa</taxon>
        <taxon>Platyhelminthes</taxon>
        <taxon>Trematoda</taxon>
        <taxon>Digenea</taxon>
        <taxon>Plagiorchiida</taxon>
        <taxon>Echinostomata</taxon>
        <taxon>Echinostomatoidea</taxon>
        <taxon>Fasciolidae</taxon>
        <taxon>Fasciola</taxon>
    </lineage>
</organism>
<evidence type="ECO:0008006" key="5">
    <source>
        <dbReference type="Google" id="ProtNLM"/>
    </source>
</evidence>
<name>A0A4E0RYM0_FASHE</name>
<gene>
    <name evidence="3" type="ORF">D915_001666</name>
</gene>
<keyword evidence="4" id="KW-1185">Reference proteome</keyword>
<accession>A0A4E0RYM0</accession>
<dbReference type="Proteomes" id="UP000230066">
    <property type="component" value="Unassembled WGS sequence"/>
</dbReference>
<dbReference type="Gene3D" id="2.60.120.290">
    <property type="entry name" value="Spermadhesin, CUB domain"/>
    <property type="match status" value="1"/>
</dbReference>
<dbReference type="EMBL" id="JXXN02000422">
    <property type="protein sequence ID" value="THD27447.1"/>
    <property type="molecule type" value="Genomic_DNA"/>
</dbReference>
<evidence type="ECO:0000256" key="1">
    <source>
        <dbReference type="SAM" id="MobiDB-lite"/>
    </source>
</evidence>
<dbReference type="SUPFAM" id="SSF49854">
    <property type="entry name" value="Spermadhesin, CUB domain"/>
    <property type="match status" value="1"/>
</dbReference>
<keyword evidence="2" id="KW-0732">Signal</keyword>
<protein>
    <recommendedName>
        <fullName evidence="5">CUB domain-containing protein</fullName>
    </recommendedName>
</protein>
<comment type="caution">
    <text evidence="3">The sequence shown here is derived from an EMBL/GenBank/DDBJ whole genome shotgun (WGS) entry which is preliminary data.</text>
</comment>
<feature type="chain" id="PRO_5020041794" description="CUB domain-containing protein" evidence="2">
    <location>
        <begin position="19"/>
        <end position="307"/>
    </location>
</feature>
<reference evidence="3" key="1">
    <citation type="submission" date="2019-03" db="EMBL/GenBank/DDBJ databases">
        <title>Improved annotation for the trematode Fasciola hepatica.</title>
        <authorList>
            <person name="Choi Y.-J."/>
            <person name="Martin J."/>
            <person name="Mitreva M."/>
        </authorList>
    </citation>
    <scope>NUCLEOTIDE SEQUENCE [LARGE SCALE GENOMIC DNA]</scope>
</reference>
<feature type="region of interest" description="Disordered" evidence="1">
    <location>
        <begin position="22"/>
        <end position="53"/>
    </location>
</feature>
<feature type="signal peptide" evidence="2">
    <location>
        <begin position="1"/>
        <end position="18"/>
    </location>
</feature>
<dbReference type="InterPro" id="IPR035914">
    <property type="entry name" value="Sperma_CUB_dom_sf"/>
</dbReference>